<dbReference type="Gene3D" id="2.40.30.10">
    <property type="entry name" value="Translation factors"/>
    <property type="match status" value="1"/>
</dbReference>
<dbReference type="EMBL" id="SEKV01000077">
    <property type="protein sequence ID" value="TFY65155.1"/>
    <property type="molecule type" value="Genomic_DNA"/>
</dbReference>
<keyword evidence="6" id="KW-0406">Ion transport</keyword>
<dbReference type="InterPro" id="IPR050369">
    <property type="entry name" value="RBOH/FRE"/>
</dbReference>
<organism evidence="10 11">
    <name type="scientific">Rhodofomes roseus</name>
    <dbReference type="NCBI Taxonomy" id="34475"/>
    <lineage>
        <taxon>Eukaryota</taxon>
        <taxon>Fungi</taxon>
        <taxon>Dikarya</taxon>
        <taxon>Basidiomycota</taxon>
        <taxon>Agaricomycotina</taxon>
        <taxon>Agaricomycetes</taxon>
        <taxon>Polyporales</taxon>
        <taxon>Rhodofomes</taxon>
    </lineage>
</organism>
<dbReference type="Pfam" id="PF08030">
    <property type="entry name" value="NAD_binding_6"/>
    <property type="match status" value="1"/>
</dbReference>
<feature type="transmembrane region" description="Helical" evidence="8">
    <location>
        <begin position="16"/>
        <end position="35"/>
    </location>
</feature>
<feature type="transmembrane region" description="Helical" evidence="8">
    <location>
        <begin position="55"/>
        <end position="75"/>
    </location>
</feature>
<dbReference type="GO" id="GO:0006811">
    <property type="term" value="P:monoatomic ion transport"/>
    <property type="evidence" value="ECO:0007669"/>
    <property type="project" value="UniProtKB-KW"/>
</dbReference>
<reference evidence="10 11" key="1">
    <citation type="submission" date="2019-01" db="EMBL/GenBank/DDBJ databases">
        <title>Genome sequencing of the rare red list fungi Fomitopsis rosea.</title>
        <authorList>
            <person name="Buettner E."/>
            <person name="Kellner H."/>
        </authorList>
    </citation>
    <scope>NUCLEOTIDE SEQUENCE [LARGE SCALE GENOMIC DNA]</scope>
    <source>
        <strain evidence="10 11">DSM 105464</strain>
    </source>
</reference>
<dbReference type="AlphaFoldDB" id="A0A4Y9YRY4"/>
<evidence type="ECO:0000256" key="7">
    <source>
        <dbReference type="ARBA" id="ARBA00023136"/>
    </source>
</evidence>
<feature type="transmembrane region" description="Helical" evidence="8">
    <location>
        <begin position="139"/>
        <end position="160"/>
    </location>
</feature>
<gene>
    <name evidence="10" type="ORF">EVJ58_g2154</name>
</gene>
<dbReference type="Pfam" id="PF08022">
    <property type="entry name" value="FAD_binding_8"/>
    <property type="match status" value="1"/>
</dbReference>
<dbReference type="InterPro" id="IPR013112">
    <property type="entry name" value="FAD-bd_8"/>
</dbReference>
<evidence type="ECO:0000256" key="1">
    <source>
        <dbReference type="ARBA" id="ARBA00004141"/>
    </source>
</evidence>
<dbReference type="Gene3D" id="3.40.50.80">
    <property type="entry name" value="Nucleotide-binding domain of ferredoxin-NADP reductase (FNR) module"/>
    <property type="match status" value="1"/>
</dbReference>
<dbReference type="GO" id="GO:0016175">
    <property type="term" value="F:superoxide-generating NAD(P)H oxidase activity"/>
    <property type="evidence" value="ECO:0007669"/>
    <property type="project" value="TreeGrafter"/>
</dbReference>
<keyword evidence="3" id="KW-0249">Electron transport</keyword>
<sequence length="578" mass="66582">MTESWFRREFLTPRRLIFNVLFYGLQLFFFGYGWFSQERNQKLAALNGLKWSVWVSRGAGLTLAFLGGCILLPMLRNVIRIIRPKLAWLFPADENIWFHRQVAYALAFWSMVHTTAHYVNFFNVERTQVRVEKALDIHYTQPGGITGHFMLLIMVLMYTTAHHKVRHQCFEAFWYTHHLAFFWFIGLYAHATGCFVRDSVEPAYTYTFPFYNTEFCLGYESWRWTIWPGIAYFAERVWREIRARRATRLSKVLVHPSGAMELRIIKPSFKYVAGQWLFINIPEISSYQWHPFTITSAPEDPYVSVHIRQVGDWTFGLGDRLGAGPSVVQAMTKAAMAGQEKDEDGYGTRGNFVELASGSRDLPEVRIDGPYGAPAEDVFNVEVAVLIGAGIGVTPFASILKHIWYRQKKGTLMNLKRVEFFWVCRDAPSFGWFQTLLQEVEEAQIDPNFLRINIYLTQKISEDMLWNIAVNDAGAEYDPLTLLRTRTMFGRPDWKTIYSRMRQAIEVGQYLPGINSQLKTNVGVRLAVFPFDALTFADCAAALQTYFCGPTVLARAIKEATVAETTKDINFSFAKEHF</sequence>
<dbReference type="Pfam" id="PF01794">
    <property type="entry name" value="Ferric_reduct"/>
    <property type="match status" value="1"/>
</dbReference>
<evidence type="ECO:0000256" key="8">
    <source>
        <dbReference type="SAM" id="Phobius"/>
    </source>
</evidence>
<keyword evidence="4 8" id="KW-1133">Transmembrane helix</keyword>
<dbReference type="STRING" id="34475.A0A4Y9YRY4"/>
<dbReference type="PRINTS" id="PR00466">
    <property type="entry name" value="GP91PHOX"/>
</dbReference>
<name>A0A4Y9YRY4_9APHY</name>
<dbReference type="PANTHER" id="PTHR11972:SF39">
    <property type="entry name" value="FAD-BINDING FR-TYPE DOMAIN-CONTAINING PROTEIN"/>
    <property type="match status" value="1"/>
</dbReference>
<feature type="domain" description="FAD-binding FR-type" evidence="9">
    <location>
        <begin position="236"/>
        <end position="377"/>
    </location>
</feature>
<keyword evidence="7 8" id="KW-0472">Membrane</keyword>
<evidence type="ECO:0000256" key="4">
    <source>
        <dbReference type="ARBA" id="ARBA00022989"/>
    </source>
</evidence>
<dbReference type="GO" id="GO:0043020">
    <property type="term" value="C:NADPH oxidase complex"/>
    <property type="evidence" value="ECO:0007669"/>
    <property type="project" value="TreeGrafter"/>
</dbReference>
<dbReference type="FunFam" id="2.40.30.10:FF:000091">
    <property type="entry name" value="NADPH oxidase (NoxA), putative"/>
    <property type="match status" value="1"/>
</dbReference>
<dbReference type="SUPFAM" id="SSF63380">
    <property type="entry name" value="Riboflavin synthase domain-like"/>
    <property type="match status" value="1"/>
</dbReference>
<keyword evidence="5" id="KW-0560">Oxidoreductase</keyword>
<evidence type="ECO:0000313" key="11">
    <source>
        <dbReference type="Proteomes" id="UP000298390"/>
    </source>
</evidence>
<dbReference type="CDD" id="cd06186">
    <property type="entry name" value="NOX_Duox_like_FAD_NADP"/>
    <property type="match status" value="1"/>
</dbReference>
<evidence type="ECO:0000313" key="10">
    <source>
        <dbReference type="EMBL" id="TFY65155.1"/>
    </source>
</evidence>
<dbReference type="SUPFAM" id="SSF52343">
    <property type="entry name" value="Ferredoxin reductase-like, C-terminal NADP-linked domain"/>
    <property type="match status" value="1"/>
</dbReference>
<accession>A0A4Y9YRY4</accession>
<dbReference type="InterPro" id="IPR039261">
    <property type="entry name" value="FNR_nucleotide-bd"/>
</dbReference>
<dbReference type="GO" id="GO:0006952">
    <property type="term" value="P:defense response"/>
    <property type="evidence" value="ECO:0007669"/>
    <property type="project" value="TreeGrafter"/>
</dbReference>
<dbReference type="InterPro" id="IPR000778">
    <property type="entry name" value="Cyt_b245_heavy_chain"/>
</dbReference>
<keyword evidence="2 8" id="KW-0812">Transmembrane</keyword>
<dbReference type="InterPro" id="IPR013121">
    <property type="entry name" value="Fe_red_NAD-bd_6"/>
</dbReference>
<evidence type="ECO:0000256" key="6">
    <source>
        <dbReference type="ARBA" id="ARBA00023065"/>
    </source>
</evidence>
<dbReference type="Proteomes" id="UP000298390">
    <property type="component" value="Unassembled WGS sequence"/>
</dbReference>
<dbReference type="InterPro" id="IPR013130">
    <property type="entry name" value="Fe3_Rdtase_TM_dom"/>
</dbReference>
<evidence type="ECO:0000256" key="2">
    <source>
        <dbReference type="ARBA" id="ARBA00022692"/>
    </source>
</evidence>
<evidence type="ECO:0000259" key="9">
    <source>
        <dbReference type="PROSITE" id="PS51384"/>
    </source>
</evidence>
<protein>
    <recommendedName>
        <fullName evidence="9">FAD-binding FR-type domain-containing protein</fullName>
    </recommendedName>
</protein>
<dbReference type="SFLD" id="SFLDG01169">
    <property type="entry name" value="NADPH_oxidase_subgroup_(NOX)"/>
    <property type="match status" value="1"/>
</dbReference>
<feature type="transmembrane region" description="Helical" evidence="8">
    <location>
        <begin position="172"/>
        <end position="191"/>
    </location>
</feature>
<evidence type="ECO:0000256" key="5">
    <source>
        <dbReference type="ARBA" id="ARBA00023002"/>
    </source>
</evidence>
<dbReference type="InterPro" id="IPR017938">
    <property type="entry name" value="Riboflavin_synthase-like_b-brl"/>
</dbReference>
<comment type="caution">
    <text evidence="10">The sequence shown here is derived from an EMBL/GenBank/DDBJ whole genome shotgun (WGS) entry which is preliminary data.</text>
</comment>
<keyword evidence="6" id="KW-0813">Transport</keyword>
<dbReference type="GO" id="GO:0042554">
    <property type="term" value="P:superoxide anion generation"/>
    <property type="evidence" value="ECO:0007669"/>
    <property type="project" value="TreeGrafter"/>
</dbReference>
<dbReference type="InterPro" id="IPR017927">
    <property type="entry name" value="FAD-bd_FR_type"/>
</dbReference>
<dbReference type="PANTHER" id="PTHR11972">
    <property type="entry name" value="NADPH OXIDASE"/>
    <property type="match status" value="1"/>
</dbReference>
<comment type="subcellular location">
    <subcellularLocation>
        <location evidence="1">Membrane</location>
        <topology evidence="1">Multi-pass membrane protein</topology>
    </subcellularLocation>
</comment>
<evidence type="ECO:0000256" key="3">
    <source>
        <dbReference type="ARBA" id="ARBA00022982"/>
    </source>
</evidence>
<dbReference type="PROSITE" id="PS51384">
    <property type="entry name" value="FAD_FR"/>
    <property type="match status" value="1"/>
</dbReference>
<proteinExistence type="predicted"/>